<evidence type="ECO:0000313" key="2">
    <source>
        <dbReference type="EMBL" id="OMJ28903.1"/>
    </source>
</evidence>
<accession>A0A1R1YPU8</accession>
<dbReference type="SUPFAM" id="SSF56672">
    <property type="entry name" value="DNA/RNA polymerases"/>
    <property type="match status" value="1"/>
</dbReference>
<dbReference type="Proteomes" id="UP000187429">
    <property type="component" value="Unassembled WGS sequence"/>
</dbReference>
<feature type="region of interest" description="Disordered" evidence="1">
    <location>
        <begin position="1"/>
        <end position="22"/>
    </location>
</feature>
<gene>
    <name evidence="2" type="ORF">AYI69_g1608</name>
</gene>
<proteinExistence type="predicted"/>
<organism evidence="2 3">
    <name type="scientific">Smittium culicis</name>
    <dbReference type="NCBI Taxonomy" id="133412"/>
    <lineage>
        <taxon>Eukaryota</taxon>
        <taxon>Fungi</taxon>
        <taxon>Fungi incertae sedis</taxon>
        <taxon>Zoopagomycota</taxon>
        <taxon>Kickxellomycotina</taxon>
        <taxon>Harpellomycetes</taxon>
        <taxon>Harpellales</taxon>
        <taxon>Legeriomycetaceae</taxon>
        <taxon>Smittium</taxon>
    </lineage>
</organism>
<dbReference type="Gene3D" id="3.10.10.10">
    <property type="entry name" value="HIV Type 1 Reverse Transcriptase, subunit A, domain 1"/>
    <property type="match status" value="1"/>
</dbReference>
<evidence type="ECO:0000256" key="1">
    <source>
        <dbReference type="SAM" id="MobiDB-lite"/>
    </source>
</evidence>
<reference evidence="3" key="1">
    <citation type="submission" date="2017-01" db="EMBL/GenBank/DDBJ databases">
        <authorList>
            <person name="Wang Y."/>
            <person name="White M."/>
            <person name="Kvist S."/>
            <person name="Moncalvo J.-M."/>
        </authorList>
    </citation>
    <scope>NUCLEOTIDE SEQUENCE [LARGE SCALE GENOMIC DNA]</scope>
    <source>
        <strain evidence="3">ID-206-W2</strain>
    </source>
</reference>
<feature type="compositionally biased region" description="Acidic residues" evidence="1">
    <location>
        <begin position="1"/>
        <end position="11"/>
    </location>
</feature>
<dbReference type="AlphaFoldDB" id="A0A1R1YPU8"/>
<dbReference type="OrthoDB" id="420169at2759"/>
<dbReference type="EMBL" id="LSSM01000440">
    <property type="protein sequence ID" value="OMJ28903.1"/>
    <property type="molecule type" value="Genomic_DNA"/>
</dbReference>
<comment type="caution">
    <text evidence="2">The sequence shown here is derived from an EMBL/GenBank/DDBJ whole genome shotgun (WGS) entry which is preliminary data.</text>
</comment>
<sequence length="122" mass="13987">MEELESDSEISDTDRIENDIHDRVIPESSDCLLVEAIIGESLEIDQKHKANSLINRYESIFAKSYNELEGIEIIEGSKPCYSGLRRYSNAEKEVIKQEVENMLKDGIIRPYKNFLDFISTIG</sequence>
<name>A0A1R1YPU8_9FUNG</name>
<protein>
    <recommendedName>
        <fullName evidence="4">Retrovirus-related Pol polyprotein from transposon</fullName>
    </recommendedName>
</protein>
<evidence type="ECO:0000313" key="3">
    <source>
        <dbReference type="Proteomes" id="UP000187429"/>
    </source>
</evidence>
<keyword evidence="3" id="KW-1185">Reference proteome</keyword>
<dbReference type="InterPro" id="IPR043502">
    <property type="entry name" value="DNA/RNA_pol_sf"/>
</dbReference>
<feature type="compositionally biased region" description="Basic and acidic residues" evidence="1">
    <location>
        <begin position="12"/>
        <end position="22"/>
    </location>
</feature>
<evidence type="ECO:0008006" key="4">
    <source>
        <dbReference type="Google" id="ProtNLM"/>
    </source>
</evidence>